<keyword evidence="11" id="KW-0282">Flagellum</keyword>
<evidence type="ECO:0000256" key="6">
    <source>
        <dbReference type="ARBA" id="ARBA00023143"/>
    </source>
</evidence>
<feature type="domain" description="Flagellar basal-body/hook protein C-terminal" evidence="9">
    <location>
        <begin position="406"/>
        <end position="445"/>
    </location>
</feature>
<dbReference type="Proteomes" id="UP001216558">
    <property type="component" value="Unassembled WGS sequence"/>
</dbReference>
<dbReference type="PANTHER" id="PTHR30033:SF1">
    <property type="entry name" value="FLAGELLAR HOOK-ASSOCIATED PROTEIN 1"/>
    <property type="match status" value="1"/>
</dbReference>
<evidence type="ECO:0000256" key="1">
    <source>
        <dbReference type="ARBA" id="ARBA00004365"/>
    </source>
</evidence>
<dbReference type="Pfam" id="PF22638">
    <property type="entry name" value="FlgK_D1"/>
    <property type="match status" value="1"/>
</dbReference>
<evidence type="ECO:0000313" key="11">
    <source>
        <dbReference type="EMBL" id="MDC8755589.1"/>
    </source>
</evidence>
<dbReference type="PANTHER" id="PTHR30033">
    <property type="entry name" value="FLAGELLAR HOOK-ASSOCIATED PROTEIN 1"/>
    <property type="match status" value="1"/>
</dbReference>
<protein>
    <recommendedName>
        <fullName evidence="4 7">Flagellar hook-associated protein 1</fullName>
        <shortName evidence="7">HAP1</shortName>
    </recommendedName>
</protein>
<dbReference type="InterPro" id="IPR002371">
    <property type="entry name" value="FlgK"/>
</dbReference>
<dbReference type="EMBL" id="JAQQXQ010000011">
    <property type="protein sequence ID" value="MDC8755589.1"/>
    <property type="molecule type" value="Genomic_DNA"/>
</dbReference>
<evidence type="ECO:0000256" key="4">
    <source>
        <dbReference type="ARBA" id="ARBA00016244"/>
    </source>
</evidence>
<comment type="subcellular location">
    <subcellularLocation>
        <location evidence="1 7">Bacterial flagellum</location>
    </subcellularLocation>
    <subcellularLocation>
        <location evidence="2 7">Secreted</location>
    </subcellularLocation>
</comment>
<feature type="coiled-coil region" evidence="8">
    <location>
        <begin position="164"/>
        <end position="191"/>
    </location>
</feature>
<dbReference type="SUPFAM" id="SSF64518">
    <property type="entry name" value="Phase 1 flagellin"/>
    <property type="match status" value="1"/>
</dbReference>
<sequence length="446" mass="44624">MPGALFSIGRSGLTASRASLELTAQNIANASNADYSRRELTQSELVMTGAIGINAADSLGGIRPSAVVRAESALVQRQARDASSALASVDAQYLALREAESALENSGLFTGLVEFEAALTRLEANPLDPALRLSAVESARAMAGNFRTADSTLANARSLVQDEAAAEIVQVNELAEELARVNRELVGVREGTSGRAALLDRRDAALRGLAEQFGLSTTINANGTADVTIDAAPPVALVSGGVAASVSVAVAADGTLTFDLGGTAFAPAGGAMAGRAAALVEMAGLQTGIDSLAASVIALANGAQAAGVDTSGNPGQPLFSGTGAGDIDVALASANGLATAPAGAPAGSRDTANLAALLATLGADTGPAAGADALLLGLSSRVSALDTRREGLAVVAATAEAELLRETGVDLDTEAANLVRLQQAFEANSRVIQVAAELFDTLLGLR</sequence>
<evidence type="ECO:0000313" key="12">
    <source>
        <dbReference type="Proteomes" id="UP001216558"/>
    </source>
</evidence>
<comment type="similarity">
    <text evidence="3 7">Belongs to the flagella basal body rod proteins family.</text>
</comment>
<evidence type="ECO:0000256" key="5">
    <source>
        <dbReference type="ARBA" id="ARBA00022525"/>
    </source>
</evidence>
<dbReference type="InterPro" id="IPR010930">
    <property type="entry name" value="Flg_bb/hook_C_dom"/>
</dbReference>
<dbReference type="NCBIfam" id="TIGR02492">
    <property type="entry name" value="flgK_ends"/>
    <property type="match status" value="1"/>
</dbReference>
<keyword evidence="11" id="KW-0966">Cell projection</keyword>
<keyword evidence="8" id="KW-0175">Coiled coil</keyword>
<keyword evidence="12" id="KW-1185">Reference proteome</keyword>
<comment type="caution">
    <text evidence="11">The sequence shown here is derived from an EMBL/GenBank/DDBJ whole genome shotgun (WGS) entry which is preliminary data.</text>
</comment>
<evidence type="ECO:0000256" key="7">
    <source>
        <dbReference type="RuleBase" id="RU362065"/>
    </source>
</evidence>
<accession>A0ABT5JSA5</accession>
<dbReference type="RefSeq" id="WP_273678797.1">
    <property type="nucleotide sequence ID" value="NZ_JAQQXQ010000011.1"/>
</dbReference>
<name>A0ABT5JSA5_9SPHN</name>
<reference evidence="11 12" key="1">
    <citation type="submission" date="2022-10" db="EMBL/GenBank/DDBJ databases">
        <title>Erythrobacter sp. sf7 Genome sequencing.</title>
        <authorList>
            <person name="Park S."/>
        </authorList>
    </citation>
    <scope>NUCLEOTIDE SEQUENCE [LARGE SCALE GENOMIC DNA]</scope>
    <source>
        <strain evidence="12">sf7</strain>
    </source>
</reference>
<evidence type="ECO:0000256" key="8">
    <source>
        <dbReference type="SAM" id="Coils"/>
    </source>
</evidence>
<dbReference type="Pfam" id="PF06429">
    <property type="entry name" value="Flg_bbr_C"/>
    <property type="match status" value="1"/>
</dbReference>
<keyword evidence="5 7" id="KW-0964">Secreted</keyword>
<evidence type="ECO:0000259" key="10">
    <source>
        <dbReference type="Pfam" id="PF22638"/>
    </source>
</evidence>
<evidence type="ECO:0000256" key="3">
    <source>
        <dbReference type="ARBA" id="ARBA00009677"/>
    </source>
</evidence>
<evidence type="ECO:0000259" key="9">
    <source>
        <dbReference type="Pfam" id="PF06429"/>
    </source>
</evidence>
<dbReference type="InterPro" id="IPR053927">
    <property type="entry name" value="FlgK_helical"/>
</dbReference>
<proteinExistence type="inferred from homology"/>
<keyword evidence="11" id="KW-0969">Cilium</keyword>
<gene>
    <name evidence="7 11" type="primary">flgK</name>
    <name evidence="11" type="ORF">OIK40_13145</name>
</gene>
<dbReference type="PRINTS" id="PR01005">
    <property type="entry name" value="FLGHOOKAP1"/>
</dbReference>
<organism evidence="11 12">
    <name type="scientific">Erythrobacter fulvus</name>
    <dbReference type="NCBI Taxonomy" id="2987523"/>
    <lineage>
        <taxon>Bacteria</taxon>
        <taxon>Pseudomonadati</taxon>
        <taxon>Pseudomonadota</taxon>
        <taxon>Alphaproteobacteria</taxon>
        <taxon>Sphingomonadales</taxon>
        <taxon>Erythrobacteraceae</taxon>
        <taxon>Erythrobacter/Porphyrobacter group</taxon>
        <taxon>Erythrobacter</taxon>
    </lineage>
</organism>
<evidence type="ECO:0000256" key="2">
    <source>
        <dbReference type="ARBA" id="ARBA00004613"/>
    </source>
</evidence>
<keyword evidence="6 7" id="KW-0975">Bacterial flagellum</keyword>
<feature type="domain" description="Flagellar hook-associated protein FlgK helical" evidence="10">
    <location>
        <begin position="104"/>
        <end position="319"/>
    </location>
</feature>